<dbReference type="Proteomes" id="UP000295050">
    <property type="component" value="Unassembled WGS sequence"/>
</dbReference>
<dbReference type="Pfam" id="PF01106">
    <property type="entry name" value="NifU"/>
    <property type="match status" value="1"/>
</dbReference>
<evidence type="ECO:0000256" key="2">
    <source>
        <dbReference type="ARBA" id="ARBA00023231"/>
    </source>
</evidence>
<dbReference type="EMBL" id="SLXU01000004">
    <property type="protein sequence ID" value="TCP61700.1"/>
    <property type="molecule type" value="Genomic_DNA"/>
</dbReference>
<dbReference type="InterPro" id="IPR002871">
    <property type="entry name" value="NIF_FeS_clus_asmbl_NifU_N"/>
</dbReference>
<organism evidence="5 6">
    <name type="scientific">Rhodovulum bhavnagarense</name>
    <dbReference type="NCBI Taxonomy" id="992286"/>
    <lineage>
        <taxon>Bacteria</taxon>
        <taxon>Pseudomonadati</taxon>
        <taxon>Pseudomonadota</taxon>
        <taxon>Alphaproteobacteria</taxon>
        <taxon>Rhodobacterales</taxon>
        <taxon>Paracoccaceae</taxon>
        <taxon>Rhodovulum</taxon>
    </lineage>
</organism>
<keyword evidence="2" id="KW-0535">Nitrogen fixation</keyword>
<dbReference type="InterPro" id="IPR034904">
    <property type="entry name" value="FSCA_dom_sf"/>
</dbReference>
<evidence type="ECO:0000259" key="4">
    <source>
        <dbReference type="Pfam" id="PF01592"/>
    </source>
</evidence>
<feature type="domain" description="NIF system FeS cluster assembly NifU N-terminal" evidence="4">
    <location>
        <begin position="4"/>
        <end position="121"/>
    </location>
</feature>
<gene>
    <name evidence="5" type="ORF">EV663_104154</name>
</gene>
<keyword evidence="6" id="KW-1185">Reference proteome</keyword>
<dbReference type="OrthoDB" id="9808097at2"/>
<evidence type="ECO:0000259" key="3">
    <source>
        <dbReference type="Pfam" id="PF01106"/>
    </source>
</evidence>
<dbReference type="CDD" id="cd06664">
    <property type="entry name" value="IscU_like"/>
    <property type="match status" value="1"/>
</dbReference>
<dbReference type="SUPFAM" id="SSF117916">
    <property type="entry name" value="Fe-S cluster assembly (FSCA) domain-like"/>
    <property type="match status" value="1"/>
</dbReference>
<dbReference type="PANTHER" id="PTHR10093">
    <property type="entry name" value="IRON-SULFUR CLUSTER ASSEMBLY ENZYME NIFU HOMOLOG"/>
    <property type="match status" value="1"/>
</dbReference>
<dbReference type="GO" id="GO:0016226">
    <property type="term" value="P:iron-sulfur cluster assembly"/>
    <property type="evidence" value="ECO:0007669"/>
    <property type="project" value="InterPro"/>
</dbReference>
<protein>
    <recommendedName>
        <fullName evidence="1">Nitrogen fixation protein NifU</fullName>
    </recommendedName>
</protein>
<dbReference type="SUPFAM" id="SSF82649">
    <property type="entry name" value="SufE/NifU"/>
    <property type="match status" value="1"/>
</dbReference>
<feature type="domain" description="NIF system FeS cluster assembly NifU C-terminal" evidence="3">
    <location>
        <begin position="168"/>
        <end position="227"/>
    </location>
</feature>
<dbReference type="RefSeq" id="WP_132951038.1">
    <property type="nucleotide sequence ID" value="NZ_SLXU01000004.1"/>
</dbReference>
<accession>A0A4R2RDY6</accession>
<comment type="caution">
    <text evidence="5">The sequence shown here is derived from an EMBL/GenBank/DDBJ whole genome shotgun (WGS) entry which is preliminary data.</text>
</comment>
<evidence type="ECO:0000256" key="1">
    <source>
        <dbReference type="ARBA" id="ARBA00015278"/>
    </source>
</evidence>
<dbReference type="AlphaFoldDB" id="A0A4R2RDY6"/>
<dbReference type="Gene3D" id="3.30.300.130">
    <property type="entry name" value="Fe-S cluster assembly (FSCA)"/>
    <property type="match status" value="1"/>
</dbReference>
<dbReference type="GO" id="GO:0051536">
    <property type="term" value="F:iron-sulfur cluster binding"/>
    <property type="evidence" value="ECO:0007669"/>
    <property type="project" value="InterPro"/>
</dbReference>
<proteinExistence type="predicted"/>
<evidence type="ECO:0000313" key="5">
    <source>
        <dbReference type="EMBL" id="TCP61700.1"/>
    </source>
</evidence>
<dbReference type="Gene3D" id="3.90.1010.10">
    <property type="match status" value="1"/>
</dbReference>
<dbReference type="GO" id="GO:0005506">
    <property type="term" value="F:iron ion binding"/>
    <property type="evidence" value="ECO:0007669"/>
    <property type="project" value="InterPro"/>
</dbReference>
<reference evidence="5 6" key="1">
    <citation type="submission" date="2019-03" db="EMBL/GenBank/DDBJ databases">
        <title>Genomic Encyclopedia of Type Strains, Phase IV (KMG-IV): sequencing the most valuable type-strain genomes for metagenomic binning, comparative biology and taxonomic classification.</title>
        <authorList>
            <person name="Goeker M."/>
        </authorList>
    </citation>
    <scope>NUCLEOTIDE SEQUENCE [LARGE SCALE GENOMIC DNA]</scope>
    <source>
        <strain evidence="5 6">DSM 24766</strain>
    </source>
</reference>
<sequence>MLDYSPTLTDHFLNPRNRGLLEDANALGQAGSVRTGDALRLMLRIESGIVAAARFQSTGSGPDIAAASALSECVIGKTLAEARAITAAQVETLLGGLPESERSSARVAADALAAALGDYAQPPAFRAAKGNRAAVPLAIAPLTPTAPRPLPASTRCLDSDEETAAARAVLARMRPQFQADGGDVELVDIIGPRVRVLLKGSCSGCQLAGLTLGGLQKRLADALGRAVLVVPVPARSGDRP</sequence>
<evidence type="ECO:0000313" key="6">
    <source>
        <dbReference type="Proteomes" id="UP000295050"/>
    </source>
</evidence>
<dbReference type="Pfam" id="PF01592">
    <property type="entry name" value="NifU_N"/>
    <property type="match status" value="1"/>
</dbReference>
<name>A0A4R2RDY6_9RHOB</name>
<dbReference type="InterPro" id="IPR001075">
    <property type="entry name" value="NIF_FeS_clus_asmbl_NifU_C"/>
</dbReference>